<dbReference type="EMBL" id="JAMZMK010008530">
    <property type="protein sequence ID" value="KAI7740038.1"/>
    <property type="molecule type" value="Genomic_DNA"/>
</dbReference>
<name>A0AAD5GHF2_AMBAR</name>
<proteinExistence type="predicted"/>
<keyword evidence="2" id="KW-1185">Reference proteome</keyword>
<protein>
    <submittedName>
        <fullName evidence="1">Uncharacterized protein</fullName>
    </submittedName>
</protein>
<accession>A0AAD5GHF2</accession>
<evidence type="ECO:0000313" key="2">
    <source>
        <dbReference type="Proteomes" id="UP001206925"/>
    </source>
</evidence>
<comment type="caution">
    <text evidence="1">The sequence shown here is derived from an EMBL/GenBank/DDBJ whole genome shotgun (WGS) entry which is preliminary data.</text>
</comment>
<reference evidence="1" key="1">
    <citation type="submission" date="2022-06" db="EMBL/GenBank/DDBJ databases">
        <title>Uncovering the hologenomic basis of an extraordinary plant invasion.</title>
        <authorList>
            <person name="Bieker V.C."/>
            <person name="Martin M.D."/>
            <person name="Gilbert T."/>
            <person name="Hodgins K."/>
            <person name="Battlay P."/>
            <person name="Petersen B."/>
            <person name="Wilson J."/>
        </authorList>
    </citation>
    <scope>NUCLEOTIDE SEQUENCE</scope>
    <source>
        <strain evidence="1">AA19_3_7</strain>
        <tissue evidence="1">Leaf</tissue>
    </source>
</reference>
<gene>
    <name evidence="1" type="ORF">M8C21_006214</name>
</gene>
<evidence type="ECO:0000313" key="1">
    <source>
        <dbReference type="EMBL" id="KAI7740038.1"/>
    </source>
</evidence>
<feature type="non-terminal residue" evidence="1">
    <location>
        <position position="1"/>
    </location>
</feature>
<dbReference type="Proteomes" id="UP001206925">
    <property type="component" value="Unassembled WGS sequence"/>
</dbReference>
<sequence>MIEWYDGCLNALNNVERLTEKHGVADIIQAKVVQTSTLMNECILNLMAFELGVALEKEAISQ</sequence>
<organism evidence="1 2">
    <name type="scientific">Ambrosia artemisiifolia</name>
    <name type="common">Common ragweed</name>
    <dbReference type="NCBI Taxonomy" id="4212"/>
    <lineage>
        <taxon>Eukaryota</taxon>
        <taxon>Viridiplantae</taxon>
        <taxon>Streptophyta</taxon>
        <taxon>Embryophyta</taxon>
        <taxon>Tracheophyta</taxon>
        <taxon>Spermatophyta</taxon>
        <taxon>Magnoliopsida</taxon>
        <taxon>eudicotyledons</taxon>
        <taxon>Gunneridae</taxon>
        <taxon>Pentapetalae</taxon>
        <taxon>asterids</taxon>
        <taxon>campanulids</taxon>
        <taxon>Asterales</taxon>
        <taxon>Asteraceae</taxon>
        <taxon>Asteroideae</taxon>
        <taxon>Heliantheae alliance</taxon>
        <taxon>Heliantheae</taxon>
        <taxon>Ambrosia</taxon>
    </lineage>
</organism>
<dbReference type="AlphaFoldDB" id="A0AAD5GHF2"/>